<sequence>MTSTASAPTRSEPQAVPLHRPVSTALHRRPRLRLGALLALPLTWLVGLYIFSLALLLITAFWLVDPFTSLVRPGFTLDNFALLFSNPAYVSTSLRTLGIALAVTALSAVFAIPLGIFMAKIASPWMRAVLAVAITLPLWAGYLVKIVAMRITFTEEGFFNSVAGLIGGRGPGFGIPIVILTLTYLWFPYMALPVYTAIRQIPVNLFDASADLGAQGWTTIRTVVMPLLTPALIAGSVFTFSLSLGDYLAARFVGGPNSQMIGSIIASNINLNPPVAAAFSVVPIAFVVIYLLVTRRTGALERM</sequence>
<dbReference type="GO" id="GO:0005886">
    <property type="term" value="C:plasma membrane"/>
    <property type="evidence" value="ECO:0007669"/>
    <property type="project" value="UniProtKB-SubCell"/>
</dbReference>
<evidence type="ECO:0000256" key="2">
    <source>
        <dbReference type="ARBA" id="ARBA00007069"/>
    </source>
</evidence>
<dbReference type="PANTHER" id="PTHR42929:SF1">
    <property type="entry name" value="INNER MEMBRANE ABC TRANSPORTER PERMEASE PROTEIN YDCU-RELATED"/>
    <property type="match status" value="1"/>
</dbReference>
<comment type="subcellular location">
    <subcellularLocation>
        <location evidence="1 8">Cell membrane</location>
        <topology evidence="1 8">Multi-pass membrane protein</topology>
    </subcellularLocation>
</comment>
<evidence type="ECO:0000256" key="4">
    <source>
        <dbReference type="ARBA" id="ARBA00022475"/>
    </source>
</evidence>
<proteinExistence type="inferred from homology"/>
<dbReference type="Pfam" id="PF00528">
    <property type="entry name" value="BPD_transp_1"/>
    <property type="match status" value="1"/>
</dbReference>
<keyword evidence="11" id="KW-1185">Reference proteome</keyword>
<keyword evidence="3 8" id="KW-0813">Transport</keyword>
<reference evidence="10 11" key="1">
    <citation type="journal article" date="2015" name="Stand. Genomic Sci.">
        <title>Genomic Encyclopedia of Bacterial and Archaeal Type Strains, Phase III: the genomes of soil and plant-associated and newly described type strains.</title>
        <authorList>
            <person name="Whitman W.B."/>
            <person name="Woyke T."/>
            <person name="Klenk H.P."/>
            <person name="Zhou Y."/>
            <person name="Lilburn T.G."/>
            <person name="Beck B.J."/>
            <person name="De Vos P."/>
            <person name="Vandamme P."/>
            <person name="Eisen J.A."/>
            <person name="Garrity G."/>
            <person name="Hugenholtz P."/>
            <person name="Kyrpides N.C."/>
        </authorList>
    </citation>
    <scope>NUCLEOTIDE SEQUENCE [LARGE SCALE GENOMIC DNA]</scope>
    <source>
        <strain evidence="10 11">AC4r</strain>
    </source>
</reference>
<keyword evidence="6 8" id="KW-1133">Transmembrane helix</keyword>
<dbReference type="InterPro" id="IPR035906">
    <property type="entry name" value="MetI-like_sf"/>
</dbReference>
<dbReference type="Proteomes" id="UP000292408">
    <property type="component" value="Unassembled WGS sequence"/>
</dbReference>
<feature type="domain" description="ABC transmembrane type-1" evidence="9">
    <location>
        <begin position="93"/>
        <end position="294"/>
    </location>
</feature>
<feature type="transmembrane region" description="Helical" evidence="8">
    <location>
        <begin position="275"/>
        <end position="293"/>
    </location>
</feature>
<keyword evidence="5 8" id="KW-0812">Transmembrane</keyword>
<organism evidence="10 11">
    <name type="scientific">Microcella alkaliphila</name>
    <dbReference type="NCBI Taxonomy" id="279828"/>
    <lineage>
        <taxon>Bacteria</taxon>
        <taxon>Bacillati</taxon>
        <taxon>Actinomycetota</taxon>
        <taxon>Actinomycetes</taxon>
        <taxon>Micrococcales</taxon>
        <taxon>Microbacteriaceae</taxon>
        <taxon>Microcella</taxon>
    </lineage>
</organism>
<feature type="transmembrane region" description="Helical" evidence="8">
    <location>
        <begin position="37"/>
        <end position="64"/>
    </location>
</feature>
<keyword evidence="4" id="KW-1003">Cell membrane</keyword>
<accession>A0A4V6MBT3</accession>
<evidence type="ECO:0000256" key="5">
    <source>
        <dbReference type="ARBA" id="ARBA00022692"/>
    </source>
</evidence>
<evidence type="ECO:0000256" key="1">
    <source>
        <dbReference type="ARBA" id="ARBA00004651"/>
    </source>
</evidence>
<evidence type="ECO:0000256" key="7">
    <source>
        <dbReference type="ARBA" id="ARBA00023136"/>
    </source>
</evidence>
<feature type="transmembrane region" description="Helical" evidence="8">
    <location>
        <begin position="129"/>
        <end position="153"/>
    </location>
</feature>
<evidence type="ECO:0000256" key="6">
    <source>
        <dbReference type="ARBA" id="ARBA00022989"/>
    </source>
</evidence>
<feature type="transmembrane region" description="Helical" evidence="8">
    <location>
        <begin position="227"/>
        <end position="250"/>
    </location>
</feature>
<evidence type="ECO:0000259" key="9">
    <source>
        <dbReference type="PROSITE" id="PS50928"/>
    </source>
</evidence>
<evidence type="ECO:0000313" key="10">
    <source>
        <dbReference type="EMBL" id="RZT62169.1"/>
    </source>
</evidence>
<dbReference type="InterPro" id="IPR000515">
    <property type="entry name" value="MetI-like"/>
</dbReference>
<comment type="similarity">
    <text evidence="2">Belongs to the binding-protein-dependent transport system permease family. CysTW subfamily.</text>
</comment>
<dbReference type="PANTHER" id="PTHR42929">
    <property type="entry name" value="INNER MEMBRANE ABC TRANSPORTER PERMEASE PROTEIN YDCU-RELATED-RELATED"/>
    <property type="match status" value="1"/>
</dbReference>
<protein>
    <submittedName>
        <fullName evidence="10">Putative spermidine/putrescine transport system permease protein</fullName>
    </submittedName>
</protein>
<dbReference type="AlphaFoldDB" id="A0A4V6MBT3"/>
<keyword evidence="7 8" id="KW-0472">Membrane</keyword>
<feature type="transmembrane region" description="Helical" evidence="8">
    <location>
        <begin position="97"/>
        <end position="117"/>
    </location>
</feature>
<gene>
    <name evidence="10" type="ORF">EV140_0686</name>
</gene>
<dbReference type="PROSITE" id="PS50928">
    <property type="entry name" value="ABC_TM1"/>
    <property type="match status" value="1"/>
</dbReference>
<evidence type="ECO:0000313" key="11">
    <source>
        <dbReference type="Proteomes" id="UP000292408"/>
    </source>
</evidence>
<comment type="caution">
    <text evidence="10">The sequence shown here is derived from an EMBL/GenBank/DDBJ whole genome shotgun (WGS) entry which is preliminary data.</text>
</comment>
<dbReference type="EMBL" id="SGXT01000013">
    <property type="protein sequence ID" value="RZT62169.1"/>
    <property type="molecule type" value="Genomic_DNA"/>
</dbReference>
<feature type="transmembrane region" description="Helical" evidence="8">
    <location>
        <begin position="173"/>
        <end position="192"/>
    </location>
</feature>
<name>A0A4V6MBT3_9MICO</name>
<dbReference type="GO" id="GO:0055085">
    <property type="term" value="P:transmembrane transport"/>
    <property type="evidence" value="ECO:0007669"/>
    <property type="project" value="InterPro"/>
</dbReference>
<evidence type="ECO:0000256" key="3">
    <source>
        <dbReference type="ARBA" id="ARBA00022448"/>
    </source>
</evidence>
<dbReference type="SUPFAM" id="SSF161098">
    <property type="entry name" value="MetI-like"/>
    <property type="match status" value="1"/>
</dbReference>
<dbReference type="RefSeq" id="WP_241971280.1">
    <property type="nucleotide sequence ID" value="NZ_SGXT01000013.1"/>
</dbReference>
<dbReference type="CDD" id="cd06261">
    <property type="entry name" value="TM_PBP2"/>
    <property type="match status" value="1"/>
</dbReference>
<evidence type="ECO:0000256" key="8">
    <source>
        <dbReference type="RuleBase" id="RU363032"/>
    </source>
</evidence>
<dbReference type="Gene3D" id="1.10.3720.10">
    <property type="entry name" value="MetI-like"/>
    <property type="match status" value="1"/>
</dbReference>